<dbReference type="EMBL" id="BFAA01000563">
    <property type="protein sequence ID" value="GCB72997.1"/>
    <property type="molecule type" value="Genomic_DNA"/>
</dbReference>
<keyword evidence="3 5" id="KW-1133">Transmembrane helix</keyword>
<dbReference type="PANTHER" id="PTHR16736:SF1">
    <property type="entry name" value="CORTEXIN-3"/>
    <property type="match status" value="1"/>
</dbReference>
<comment type="caution">
    <text evidence="6">The sequence shown here is derived from an EMBL/GenBank/DDBJ whole genome shotgun (WGS) entry which is preliminary data.</text>
</comment>
<protein>
    <recommendedName>
        <fullName evidence="8">Cortexin-3</fullName>
    </recommendedName>
</protein>
<dbReference type="Proteomes" id="UP000288216">
    <property type="component" value="Unassembled WGS sequence"/>
</dbReference>
<evidence type="ECO:0000256" key="1">
    <source>
        <dbReference type="ARBA" id="ARBA00004167"/>
    </source>
</evidence>
<gene>
    <name evidence="6" type="ORF">scyTo_0002294</name>
</gene>
<evidence type="ECO:0000313" key="6">
    <source>
        <dbReference type="EMBL" id="GCB72997.1"/>
    </source>
</evidence>
<keyword evidence="4 5" id="KW-0472">Membrane</keyword>
<accession>A0A401PIP2</accession>
<keyword evidence="2 5" id="KW-0812">Transmembrane</keyword>
<dbReference type="STRING" id="75743.A0A401PIP2"/>
<dbReference type="OrthoDB" id="9947540at2759"/>
<dbReference type="GO" id="GO:0016020">
    <property type="term" value="C:membrane"/>
    <property type="evidence" value="ECO:0007669"/>
    <property type="project" value="UniProtKB-SubCell"/>
</dbReference>
<sequence>MLELELQVEPLDVEPGAVGGVSRCRSRNFRWSLSMLEQELQVESLDDAEGAAGGISRCWSRTCRWSLSLLEQELQVARLDVVAGTADRQCYQGRYQQESDRNRGPLLIDQGLRPRYFHYGLKEPTMRKRTFWNFSRQLSWKMDGETVTSTLLPAGGAVHEGMTLEQKTTFAFVICLFIFLGILIVRCFRILLDPYRSMPTSTWADGLDGLEKGQFDYVLA</sequence>
<evidence type="ECO:0000256" key="3">
    <source>
        <dbReference type="ARBA" id="ARBA00022989"/>
    </source>
</evidence>
<comment type="subcellular location">
    <subcellularLocation>
        <location evidence="1">Membrane</location>
        <topology evidence="1">Single-pass membrane protein</topology>
    </subcellularLocation>
</comment>
<evidence type="ECO:0000256" key="5">
    <source>
        <dbReference type="SAM" id="Phobius"/>
    </source>
</evidence>
<evidence type="ECO:0000256" key="4">
    <source>
        <dbReference type="ARBA" id="ARBA00023136"/>
    </source>
</evidence>
<dbReference type="Pfam" id="PF11057">
    <property type="entry name" value="Cortexin"/>
    <property type="match status" value="1"/>
</dbReference>
<reference evidence="6 7" key="1">
    <citation type="journal article" date="2018" name="Nat. Ecol. Evol.">
        <title>Shark genomes provide insights into elasmobranch evolution and the origin of vertebrates.</title>
        <authorList>
            <person name="Hara Y"/>
            <person name="Yamaguchi K"/>
            <person name="Onimaru K"/>
            <person name="Kadota M"/>
            <person name="Koyanagi M"/>
            <person name="Keeley SD"/>
            <person name="Tatsumi K"/>
            <person name="Tanaka K"/>
            <person name="Motone F"/>
            <person name="Kageyama Y"/>
            <person name="Nozu R"/>
            <person name="Adachi N"/>
            <person name="Nishimura O"/>
            <person name="Nakagawa R"/>
            <person name="Tanegashima C"/>
            <person name="Kiyatake I"/>
            <person name="Matsumoto R"/>
            <person name="Murakumo K"/>
            <person name="Nishida K"/>
            <person name="Terakita A"/>
            <person name="Kuratani S"/>
            <person name="Sato K"/>
            <person name="Hyodo S Kuraku.S."/>
        </authorList>
    </citation>
    <scope>NUCLEOTIDE SEQUENCE [LARGE SCALE GENOMIC DNA]</scope>
</reference>
<evidence type="ECO:0000313" key="7">
    <source>
        <dbReference type="Proteomes" id="UP000288216"/>
    </source>
</evidence>
<feature type="transmembrane region" description="Helical" evidence="5">
    <location>
        <begin position="170"/>
        <end position="192"/>
    </location>
</feature>
<dbReference type="InterPro" id="IPR020066">
    <property type="entry name" value="Cortexin"/>
</dbReference>
<dbReference type="PANTHER" id="PTHR16736">
    <property type="entry name" value="CORTEXIN-1-RELATED"/>
    <property type="match status" value="1"/>
</dbReference>
<keyword evidence="7" id="KW-1185">Reference proteome</keyword>
<evidence type="ECO:0000256" key="2">
    <source>
        <dbReference type="ARBA" id="ARBA00022692"/>
    </source>
</evidence>
<dbReference type="AlphaFoldDB" id="A0A401PIP2"/>
<evidence type="ECO:0008006" key="8">
    <source>
        <dbReference type="Google" id="ProtNLM"/>
    </source>
</evidence>
<name>A0A401PIP2_SCYTO</name>
<organism evidence="6 7">
    <name type="scientific">Scyliorhinus torazame</name>
    <name type="common">Cloudy catshark</name>
    <name type="synonym">Catulus torazame</name>
    <dbReference type="NCBI Taxonomy" id="75743"/>
    <lineage>
        <taxon>Eukaryota</taxon>
        <taxon>Metazoa</taxon>
        <taxon>Chordata</taxon>
        <taxon>Craniata</taxon>
        <taxon>Vertebrata</taxon>
        <taxon>Chondrichthyes</taxon>
        <taxon>Elasmobranchii</taxon>
        <taxon>Galeomorphii</taxon>
        <taxon>Galeoidea</taxon>
        <taxon>Carcharhiniformes</taxon>
        <taxon>Scyliorhinidae</taxon>
        <taxon>Scyliorhinus</taxon>
    </lineage>
</organism>
<proteinExistence type="predicted"/>